<keyword evidence="2" id="KW-1185">Reference proteome</keyword>
<dbReference type="Proteomes" id="UP000289340">
    <property type="component" value="Chromosome 19"/>
</dbReference>
<protein>
    <submittedName>
        <fullName evidence="1">Uncharacterized protein</fullName>
    </submittedName>
</protein>
<evidence type="ECO:0000313" key="2">
    <source>
        <dbReference type="Proteomes" id="UP000289340"/>
    </source>
</evidence>
<sequence>LSIKQLGTVWSLINQFIFHFCLSTLDFSFCGLLEGNAKRIFLCTSEERSIFSTQLPNKRDKRLSVET</sequence>
<feature type="non-terminal residue" evidence="1">
    <location>
        <position position="1"/>
    </location>
</feature>
<accession>A0A445FD74</accession>
<dbReference type="AlphaFoldDB" id="A0A445FD74"/>
<comment type="caution">
    <text evidence="1">The sequence shown here is derived from an EMBL/GenBank/DDBJ whole genome shotgun (WGS) entry which is preliminary data.</text>
</comment>
<name>A0A445FD74_GLYSO</name>
<gene>
    <name evidence="1" type="ORF">D0Y65_050700</name>
</gene>
<reference evidence="1 2" key="1">
    <citation type="submission" date="2018-09" db="EMBL/GenBank/DDBJ databases">
        <title>A high-quality reference genome of wild soybean provides a powerful tool to mine soybean genomes.</title>
        <authorList>
            <person name="Xie M."/>
            <person name="Chung C.Y.L."/>
            <person name="Li M.-W."/>
            <person name="Wong F.-L."/>
            <person name="Chan T.-F."/>
            <person name="Lam H.-M."/>
        </authorList>
    </citation>
    <scope>NUCLEOTIDE SEQUENCE [LARGE SCALE GENOMIC DNA]</scope>
    <source>
        <strain evidence="2">cv. W05</strain>
        <tissue evidence="1">Hypocotyl of etiolated seedlings</tissue>
    </source>
</reference>
<evidence type="ECO:0000313" key="1">
    <source>
        <dbReference type="EMBL" id="RZB46757.1"/>
    </source>
</evidence>
<dbReference type="EMBL" id="QZWG01000019">
    <property type="protein sequence ID" value="RZB46757.1"/>
    <property type="molecule type" value="Genomic_DNA"/>
</dbReference>
<proteinExistence type="predicted"/>
<organism evidence="1 2">
    <name type="scientific">Glycine soja</name>
    <name type="common">Wild soybean</name>
    <dbReference type="NCBI Taxonomy" id="3848"/>
    <lineage>
        <taxon>Eukaryota</taxon>
        <taxon>Viridiplantae</taxon>
        <taxon>Streptophyta</taxon>
        <taxon>Embryophyta</taxon>
        <taxon>Tracheophyta</taxon>
        <taxon>Spermatophyta</taxon>
        <taxon>Magnoliopsida</taxon>
        <taxon>eudicotyledons</taxon>
        <taxon>Gunneridae</taxon>
        <taxon>Pentapetalae</taxon>
        <taxon>rosids</taxon>
        <taxon>fabids</taxon>
        <taxon>Fabales</taxon>
        <taxon>Fabaceae</taxon>
        <taxon>Papilionoideae</taxon>
        <taxon>50 kb inversion clade</taxon>
        <taxon>NPAAA clade</taxon>
        <taxon>indigoferoid/millettioid clade</taxon>
        <taxon>Phaseoleae</taxon>
        <taxon>Glycine</taxon>
        <taxon>Glycine subgen. Soja</taxon>
    </lineage>
</organism>